<sequence>MLNPVMVVIAAALQPIDIVTQPLEKGMHLRIFKIHFRQNVGNFFSEHLQLENHIIEPLGIVLEVIHYIVPTRTVLRFKELPKRHMMAKDTA</sequence>
<reference evidence="1" key="1">
    <citation type="journal article" date="2014" name="Int. J. Syst. Evol. Microbiol.">
        <title>Complete genome sequence of Corynebacterium casei LMG S-19264T (=DSM 44701T), isolated from a smear-ripened cheese.</title>
        <authorList>
            <consortium name="US DOE Joint Genome Institute (JGI-PGF)"/>
            <person name="Walter F."/>
            <person name="Albersmeier A."/>
            <person name="Kalinowski J."/>
            <person name="Ruckert C."/>
        </authorList>
    </citation>
    <scope>NUCLEOTIDE SEQUENCE</scope>
    <source>
        <strain evidence="1">CGMCC 1.15322</strain>
    </source>
</reference>
<evidence type="ECO:0000313" key="1">
    <source>
        <dbReference type="EMBL" id="GGB09453.1"/>
    </source>
</evidence>
<keyword evidence="2" id="KW-1185">Reference proteome</keyword>
<protein>
    <submittedName>
        <fullName evidence="1">Uncharacterized protein</fullName>
    </submittedName>
</protein>
<reference evidence="1" key="2">
    <citation type="submission" date="2020-09" db="EMBL/GenBank/DDBJ databases">
        <authorList>
            <person name="Sun Q."/>
            <person name="Zhou Y."/>
        </authorList>
    </citation>
    <scope>NUCLEOTIDE SEQUENCE</scope>
    <source>
        <strain evidence="1">CGMCC 1.15322</strain>
    </source>
</reference>
<dbReference type="EMBL" id="BMIG01000014">
    <property type="protein sequence ID" value="GGB09453.1"/>
    <property type="molecule type" value="Genomic_DNA"/>
</dbReference>
<comment type="caution">
    <text evidence="1">The sequence shown here is derived from an EMBL/GenBank/DDBJ whole genome shotgun (WGS) entry which is preliminary data.</text>
</comment>
<gene>
    <name evidence="1" type="ORF">GCM10011496_33000</name>
</gene>
<accession>A0A916WLN0</accession>
<evidence type="ECO:0000313" key="2">
    <source>
        <dbReference type="Proteomes" id="UP000620596"/>
    </source>
</evidence>
<dbReference type="Proteomes" id="UP000620596">
    <property type="component" value="Unassembled WGS sequence"/>
</dbReference>
<proteinExistence type="predicted"/>
<dbReference type="AlphaFoldDB" id="A0A916WLN0"/>
<name>A0A916WLN0_9BURK</name>
<organism evidence="1 2">
    <name type="scientific">Polaromonas eurypsychrophila</name>
    <dbReference type="NCBI Taxonomy" id="1614635"/>
    <lineage>
        <taxon>Bacteria</taxon>
        <taxon>Pseudomonadati</taxon>
        <taxon>Pseudomonadota</taxon>
        <taxon>Betaproteobacteria</taxon>
        <taxon>Burkholderiales</taxon>
        <taxon>Comamonadaceae</taxon>
        <taxon>Polaromonas</taxon>
    </lineage>
</organism>